<dbReference type="EMBL" id="JAMYZZ010000034">
    <property type="protein sequence ID" value="MCP1259492.1"/>
    <property type="molecule type" value="Genomic_DNA"/>
</dbReference>
<dbReference type="PANTHER" id="PTHR38589:SF1">
    <property type="entry name" value="BLR0621 PROTEIN"/>
    <property type="match status" value="1"/>
</dbReference>
<name>A0ABT1F2P8_9PROT</name>
<gene>
    <name evidence="3" type="ORF">NKW50_12905</name>
</gene>
<feature type="active site" description="Nucleophile" evidence="1">
    <location>
        <position position="146"/>
    </location>
</feature>
<dbReference type="Pfam" id="PF03734">
    <property type="entry name" value="YkuD"/>
    <property type="match status" value="1"/>
</dbReference>
<organism evidence="3 4">
    <name type="scientific">Acetobacter lambici</name>
    <dbReference type="NCBI Taxonomy" id="1332824"/>
    <lineage>
        <taxon>Bacteria</taxon>
        <taxon>Pseudomonadati</taxon>
        <taxon>Pseudomonadota</taxon>
        <taxon>Alphaproteobacteria</taxon>
        <taxon>Acetobacterales</taxon>
        <taxon>Acetobacteraceae</taxon>
        <taxon>Acetobacter</taxon>
    </lineage>
</organism>
<evidence type="ECO:0000313" key="4">
    <source>
        <dbReference type="Proteomes" id="UP001523528"/>
    </source>
</evidence>
<sequence length="172" mass="19172">MIIHLWPMPDSRSHAKLQCGHTIMAAVIGENGITDQKREGDMATPTGQFTLRKVYYRADRTHRPIAALPVQALHPHDGWCDDPQSPHYNQHITLPDAARHEVMWREDDLYNLVVVIGYNDAPALPDLGSAIFMHLQRPDRTPTEGCVALTEQDLRAVLRSGATSIAIHAVEG</sequence>
<comment type="caution">
    <text evidence="3">The sequence shown here is derived from an EMBL/GenBank/DDBJ whole genome shotgun (WGS) entry which is preliminary data.</text>
</comment>
<dbReference type="PANTHER" id="PTHR38589">
    <property type="entry name" value="BLR0621 PROTEIN"/>
    <property type="match status" value="1"/>
</dbReference>
<protein>
    <submittedName>
        <fullName evidence="3">L,D-transpeptidase family protein</fullName>
    </submittedName>
</protein>
<feature type="domain" description="L,D-TPase catalytic" evidence="2">
    <location>
        <begin position="3"/>
        <end position="172"/>
    </location>
</feature>
<reference evidence="3 4" key="1">
    <citation type="submission" date="2022-06" db="EMBL/GenBank/DDBJ databases">
        <title>Acetobacer genomes from food samples.</title>
        <authorList>
            <person name="Sombolestani A."/>
        </authorList>
    </citation>
    <scope>NUCLEOTIDE SEQUENCE [LARGE SCALE GENOMIC DNA]</scope>
    <source>
        <strain evidence="3 4">R-83285</strain>
    </source>
</reference>
<keyword evidence="4" id="KW-1185">Reference proteome</keyword>
<keyword evidence="1" id="KW-0573">Peptidoglycan synthesis</keyword>
<proteinExistence type="predicted"/>
<comment type="pathway">
    <text evidence="1">Cell wall biogenesis; peptidoglycan biosynthesis.</text>
</comment>
<dbReference type="PROSITE" id="PS52029">
    <property type="entry name" value="LD_TPASE"/>
    <property type="match status" value="1"/>
</dbReference>
<dbReference type="Proteomes" id="UP001523528">
    <property type="component" value="Unassembled WGS sequence"/>
</dbReference>
<dbReference type="InterPro" id="IPR005490">
    <property type="entry name" value="LD_TPept_cat_dom"/>
</dbReference>
<keyword evidence="1" id="KW-0133">Cell shape</keyword>
<accession>A0ABT1F2P8</accession>
<feature type="active site" description="Proton donor/acceptor" evidence="1">
    <location>
        <position position="134"/>
    </location>
</feature>
<dbReference type="RefSeq" id="WP_165992596.1">
    <property type="nucleotide sequence ID" value="NZ_JAMYZY010000037.1"/>
</dbReference>
<keyword evidence="1" id="KW-0961">Cell wall biogenesis/degradation</keyword>
<evidence type="ECO:0000259" key="2">
    <source>
        <dbReference type="PROSITE" id="PS52029"/>
    </source>
</evidence>
<evidence type="ECO:0000313" key="3">
    <source>
        <dbReference type="EMBL" id="MCP1259492.1"/>
    </source>
</evidence>
<evidence type="ECO:0000256" key="1">
    <source>
        <dbReference type="PROSITE-ProRule" id="PRU01373"/>
    </source>
</evidence>